<dbReference type="RefSeq" id="WP_216437981.1">
    <property type="nucleotide sequence ID" value="NZ_JAHLQF010000001.1"/>
</dbReference>
<dbReference type="InterPro" id="IPR009793">
    <property type="entry name" value="DUF1361"/>
</dbReference>
<evidence type="ECO:0000313" key="3">
    <source>
        <dbReference type="Proteomes" id="UP000726170"/>
    </source>
</evidence>
<feature type="transmembrane region" description="Helical" evidence="1">
    <location>
        <begin position="151"/>
        <end position="170"/>
    </location>
</feature>
<proteinExistence type="predicted"/>
<keyword evidence="1" id="KW-0472">Membrane</keyword>
<feature type="transmembrane region" description="Helical" evidence="1">
    <location>
        <begin position="119"/>
        <end position="139"/>
    </location>
</feature>
<dbReference type="Pfam" id="PF07099">
    <property type="entry name" value="DUF1361"/>
    <property type="match status" value="1"/>
</dbReference>
<dbReference type="Proteomes" id="UP000726170">
    <property type="component" value="Unassembled WGS sequence"/>
</dbReference>
<keyword evidence="1" id="KW-1133">Transmembrane helix</keyword>
<evidence type="ECO:0000256" key="1">
    <source>
        <dbReference type="SAM" id="Phobius"/>
    </source>
</evidence>
<feature type="transmembrane region" description="Helical" evidence="1">
    <location>
        <begin position="27"/>
        <end position="44"/>
    </location>
</feature>
<keyword evidence="3" id="KW-1185">Reference proteome</keyword>
<feature type="transmembrane region" description="Helical" evidence="1">
    <location>
        <begin position="56"/>
        <end position="73"/>
    </location>
</feature>
<protein>
    <submittedName>
        <fullName evidence="2">DUF1361 domain-containing protein</fullName>
    </submittedName>
</protein>
<name>A0ABS6EEI2_9CLOT</name>
<gene>
    <name evidence="2" type="ORF">KQI86_04705</name>
</gene>
<sequence>MGISYLAVLTIVYFGWIILSGNIHLFYMIWNVFLSWIPLIIALQMNKLSKKSGKKIRNNIIVLLLGLVWLLFYPNSPYITTDFIHLSTKKFYFSNPNYIPYGLEPRVLYNKDLKVWLEFINIAIGVWLGYVVGFISLYINQRLIRKKANNFISWIFVFVVNMLSGFAIYLGRFIRWNSWDVIKPKNIIAILTKDINSQSLKYTLIFGVFCLVLYLINYSIIKLAKEKNYD</sequence>
<feature type="transmembrane region" description="Helical" evidence="1">
    <location>
        <begin position="5"/>
        <end position="21"/>
    </location>
</feature>
<organism evidence="2 3">
    <name type="scientific">Clostridium mobile</name>
    <dbReference type="NCBI Taxonomy" id="2841512"/>
    <lineage>
        <taxon>Bacteria</taxon>
        <taxon>Bacillati</taxon>
        <taxon>Bacillota</taxon>
        <taxon>Clostridia</taxon>
        <taxon>Eubacteriales</taxon>
        <taxon>Clostridiaceae</taxon>
        <taxon>Clostridium</taxon>
    </lineage>
</organism>
<comment type="caution">
    <text evidence="2">The sequence shown here is derived from an EMBL/GenBank/DDBJ whole genome shotgun (WGS) entry which is preliminary data.</text>
</comment>
<feature type="transmembrane region" description="Helical" evidence="1">
    <location>
        <begin position="202"/>
        <end position="221"/>
    </location>
</feature>
<keyword evidence="1" id="KW-0812">Transmembrane</keyword>
<reference evidence="2 3" key="1">
    <citation type="submission" date="2021-06" db="EMBL/GenBank/DDBJ databases">
        <authorList>
            <person name="Sun Q."/>
            <person name="Li D."/>
        </authorList>
    </citation>
    <scope>NUCLEOTIDE SEQUENCE [LARGE SCALE GENOMIC DNA]</scope>
    <source>
        <strain evidence="2 3">MSJ-11</strain>
    </source>
</reference>
<dbReference type="EMBL" id="JAHLQF010000001">
    <property type="protein sequence ID" value="MBU5483619.1"/>
    <property type="molecule type" value="Genomic_DNA"/>
</dbReference>
<accession>A0ABS6EEI2</accession>
<evidence type="ECO:0000313" key="2">
    <source>
        <dbReference type="EMBL" id="MBU5483619.1"/>
    </source>
</evidence>